<dbReference type="SUPFAM" id="SSF81464">
    <property type="entry name" value="Cytochrome c oxidase subunit II-like, transmembrane region"/>
    <property type="match status" value="1"/>
</dbReference>
<dbReference type="PANTHER" id="PTHR22888">
    <property type="entry name" value="CYTOCHROME C OXIDASE, SUBUNIT II"/>
    <property type="match status" value="1"/>
</dbReference>
<evidence type="ECO:0000256" key="15">
    <source>
        <dbReference type="ARBA" id="ARBA00049512"/>
    </source>
</evidence>
<keyword evidence="5 16" id="KW-0679">Respiratory chain</keyword>
<protein>
    <recommendedName>
        <fullName evidence="3 16">Cytochrome c oxidase subunit 2</fullName>
    </recommendedName>
</protein>
<comment type="catalytic activity">
    <reaction evidence="15">
        <text>4 Fe(II)-[cytochrome c] + O2 + 8 H(+)(in) = 4 Fe(III)-[cytochrome c] + 2 H2O + 4 H(+)(out)</text>
        <dbReference type="Rhea" id="RHEA:11436"/>
        <dbReference type="Rhea" id="RHEA-COMP:10350"/>
        <dbReference type="Rhea" id="RHEA-COMP:14399"/>
        <dbReference type="ChEBI" id="CHEBI:15377"/>
        <dbReference type="ChEBI" id="CHEBI:15378"/>
        <dbReference type="ChEBI" id="CHEBI:15379"/>
        <dbReference type="ChEBI" id="CHEBI:29033"/>
        <dbReference type="ChEBI" id="CHEBI:29034"/>
        <dbReference type="EC" id="7.1.1.9"/>
    </reaction>
    <physiologicalReaction direction="left-to-right" evidence="15">
        <dbReference type="Rhea" id="RHEA:11437"/>
    </physiologicalReaction>
</comment>
<comment type="similarity">
    <text evidence="2 16">Belongs to the cytochrome c oxidase subunit 2 family.</text>
</comment>
<dbReference type="PANTHER" id="PTHR22888:SF9">
    <property type="entry name" value="CYTOCHROME C OXIDASE SUBUNIT 2"/>
    <property type="match status" value="1"/>
</dbReference>
<dbReference type="GO" id="GO:0042773">
    <property type="term" value="P:ATP synthesis coupled electron transport"/>
    <property type="evidence" value="ECO:0007669"/>
    <property type="project" value="TreeGrafter"/>
</dbReference>
<evidence type="ECO:0000256" key="4">
    <source>
        <dbReference type="ARBA" id="ARBA00022448"/>
    </source>
</evidence>
<dbReference type="PROSITE" id="PS50857">
    <property type="entry name" value="COX2_CUA"/>
    <property type="match status" value="1"/>
</dbReference>
<accession>A0A2U7N3Y7</accession>
<dbReference type="InterPro" id="IPR045187">
    <property type="entry name" value="CcO_II"/>
</dbReference>
<dbReference type="InterPro" id="IPR002429">
    <property type="entry name" value="CcO_II-like_C"/>
</dbReference>
<keyword evidence="10" id="KW-1278">Translocase</keyword>
<evidence type="ECO:0000256" key="8">
    <source>
        <dbReference type="ARBA" id="ARBA00022792"/>
    </source>
</evidence>
<dbReference type="PROSITE" id="PS00078">
    <property type="entry name" value="COX2"/>
    <property type="match status" value="1"/>
</dbReference>
<dbReference type="Pfam" id="PF02790">
    <property type="entry name" value="COX2_TM"/>
    <property type="match status" value="1"/>
</dbReference>
<evidence type="ECO:0000256" key="1">
    <source>
        <dbReference type="ARBA" id="ARBA00004448"/>
    </source>
</evidence>
<keyword evidence="4 16" id="KW-0813">Transport</keyword>
<dbReference type="InterPro" id="IPR001505">
    <property type="entry name" value="Copper_CuA"/>
</dbReference>
<keyword evidence="16 20" id="KW-0496">Mitochondrion</keyword>
<feature type="domain" description="Cytochrome oxidase subunit II copper A binding" evidence="18">
    <location>
        <begin position="170"/>
        <end position="305"/>
    </location>
</feature>
<keyword evidence="6 16" id="KW-0812">Transmembrane</keyword>
<dbReference type="Pfam" id="PF00116">
    <property type="entry name" value="COX2"/>
    <property type="match status" value="1"/>
</dbReference>
<evidence type="ECO:0000256" key="9">
    <source>
        <dbReference type="ARBA" id="ARBA00022842"/>
    </source>
</evidence>
<gene>
    <name evidence="20" type="primary">COX2</name>
</gene>
<dbReference type="CDD" id="cd13912">
    <property type="entry name" value="CcO_II_C"/>
    <property type="match status" value="1"/>
</dbReference>
<dbReference type="FunFam" id="2.60.40.420:FF:000001">
    <property type="entry name" value="Cytochrome c oxidase subunit 2"/>
    <property type="match status" value="1"/>
</dbReference>
<proteinExistence type="inferred from homology"/>
<geneLocation type="mitochondrion" evidence="20"/>
<keyword evidence="9" id="KW-0460">Magnesium</keyword>
<comment type="cofactor">
    <cofactor evidence="16">
        <name>Cu cation</name>
        <dbReference type="ChEBI" id="CHEBI:23378"/>
    </cofactor>
    <text evidence="16">Binds a copper A center.</text>
</comment>
<evidence type="ECO:0000256" key="6">
    <source>
        <dbReference type="ARBA" id="ARBA00022692"/>
    </source>
</evidence>
<dbReference type="EMBL" id="KX982259">
    <property type="protein sequence ID" value="ARU77429.1"/>
    <property type="molecule type" value="Genomic_DNA"/>
</dbReference>
<reference evidence="20" key="1">
    <citation type="submission" date="2016-10" db="EMBL/GenBank/DDBJ databases">
        <title>Complete mitochondrial genome of the amphi-Atlantic coral Madracis decactis (Anthozoa: Scleractinia).</title>
        <authorList>
            <person name="Teschima M.M."/>
            <person name="Capel K.C.C."/>
            <person name="Kitahara M.V."/>
            <person name="Zilberberg C."/>
        </authorList>
    </citation>
    <scope>NUCLEOTIDE SEQUENCE</scope>
</reference>
<dbReference type="InterPro" id="IPR034210">
    <property type="entry name" value="CcO_II_C"/>
</dbReference>
<dbReference type="PRINTS" id="PR01166">
    <property type="entry name" value="CYCOXIDASEII"/>
</dbReference>
<evidence type="ECO:0000256" key="7">
    <source>
        <dbReference type="ARBA" id="ARBA00022723"/>
    </source>
</evidence>
<comment type="subcellular location">
    <subcellularLocation>
        <location evidence="1 16">Mitochondrion inner membrane</location>
        <topology evidence="1 16">Multi-pass membrane protein</topology>
    </subcellularLocation>
</comment>
<dbReference type="SUPFAM" id="SSF49503">
    <property type="entry name" value="Cupredoxins"/>
    <property type="match status" value="1"/>
</dbReference>
<evidence type="ECO:0000256" key="16">
    <source>
        <dbReference type="RuleBase" id="RU000457"/>
    </source>
</evidence>
<keyword evidence="12 17" id="KW-1133">Transmembrane helix</keyword>
<evidence type="ECO:0000313" key="20">
    <source>
        <dbReference type="EMBL" id="ARU77429.1"/>
    </source>
</evidence>
<feature type="transmembrane region" description="Helical" evidence="17">
    <location>
        <begin position="98"/>
        <end position="121"/>
    </location>
</feature>
<dbReference type="AlphaFoldDB" id="A0A2U7N3Y7"/>
<dbReference type="Gene3D" id="2.60.40.420">
    <property type="entry name" value="Cupredoxins - blue copper proteins"/>
    <property type="match status" value="1"/>
</dbReference>
<dbReference type="PROSITE" id="PS50999">
    <property type="entry name" value="COX2_TM"/>
    <property type="match status" value="1"/>
</dbReference>
<feature type="transmembrane region" description="Helical" evidence="17">
    <location>
        <begin position="58"/>
        <end position="77"/>
    </location>
</feature>
<organism evidence="20">
    <name type="scientific">Madracis decactis</name>
    <dbReference type="NCBI Taxonomy" id="123769"/>
    <lineage>
        <taxon>Eukaryota</taxon>
        <taxon>Metazoa</taxon>
        <taxon>Cnidaria</taxon>
        <taxon>Anthozoa</taxon>
        <taxon>Hexacorallia</taxon>
        <taxon>Scleractinia</taxon>
        <taxon>Astrocoeniina</taxon>
        <taxon>Pocilloporidae</taxon>
        <taxon>Madracis</taxon>
    </lineage>
</organism>
<dbReference type="GO" id="GO:0016491">
    <property type="term" value="F:oxidoreductase activity"/>
    <property type="evidence" value="ECO:0007669"/>
    <property type="project" value="InterPro"/>
</dbReference>
<evidence type="ECO:0000256" key="3">
    <source>
        <dbReference type="ARBA" id="ARBA00015946"/>
    </source>
</evidence>
<evidence type="ECO:0000259" key="18">
    <source>
        <dbReference type="PROSITE" id="PS50857"/>
    </source>
</evidence>
<evidence type="ECO:0000256" key="10">
    <source>
        <dbReference type="ARBA" id="ARBA00022967"/>
    </source>
</evidence>
<evidence type="ECO:0000256" key="2">
    <source>
        <dbReference type="ARBA" id="ARBA00007866"/>
    </source>
</evidence>
<evidence type="ECO:0000256" key="5">
    <source>
        <dbReference type="ARBA" id="ARBA00022660"/>
    </source>
</evidence>
<evidence type="ECO:0000256" key="11">
    <source>
        <dbReference type="ARBA" id="ARBA00022982"/>
    </source>
</evidence>
<evidence type="ECO:0000256" key="17">
    <source>
        <dbReference type="SAM" id="Phobius"/>
    </source>
</evidence>
<name>A0A2U7N3Y7_9CNID</name>
<dbReference type="NCBIfam" id="TIGR02866">
    <property type="entry name" value="CoxB"/>
    <property type="match status" value="1"/>
</dbReference>
<keyword evidence="11 16" id="KW-0249">Electron transport</keyword>
<feature type="domain" description="Cytochrome oxidase subunit II transmembrane region profile" evidence="19">
    <location>
        <begin position="79"/>
        <end position="169"/>
    </location>
</feature>
<evidence type="ECO:0000259" key="19">
    <source>
        <dbReference type="PROSITE" id="PS50999"/>
    </source>
</evidence>
<sequence>MYLLMRLIKTSLMQNPFFLASFGPRLMGTIKKFFSTIQKALFFIQAFFWEVFRLFSGLFINVLAWLCVLLFSHLYYSDSPETWLLEFQDVGDPIVEEIVFFHDQVMFLLIIIVTVVLWLFVEAFTNKFYDRHLIDGTFLEIVWTIIPAVILIFIALPSLKLLYLMDEVVSPALTIKVVGHQWYWSYEYSDYEGDTLGFDSYMIPTSDLVSGETRLLEVDYKLLIPIQTHIRFLVTGADVLHSFAVPSLGLKIDAVPGRLNQTGVFIKRAGVFFGQCSEICGANHSFMPIVIKGVGLNEYVQYLNYLKCIINT</sequence>
<dbReference type="Gene3D" id="1.10.287.90">
    <property type="match status" value="1"/>
</dbReference>
<dbReference type="InterPro" id="IPR014222">
    <property type="entry name" value="Cyt_c_oxidase_su2"/>
</dbReference>
<dbReference type="InterPro" id="IPR011759">
    <property type="entry name" value="Cyt_c_oxidase_su2_TM_dom"/>
</dbReference>
<keyword evidence="8 16" id="KW-0999">Mitochondrion inner membrane</keyword>
<dbReference type="GO" id="GO:0005743">
    <property type="term" value="C:mitochondrial inner membrane"/>
    <property type="evidence" value="ECO:0007669"/>
    <property type="project" value="UniProtKB-SubCell"/>
</dbReference>
<keyword evidence="7 16" id="KW-0479">Metal-binding</keyword>
<dbReference type="InterPro" id="IPR008972">
    <property type="entry name" value="Cupredoxin"/>
</dbReference>
<evidence type="ECO:0000256" key="14">
    <source>
        <dbReference type="ARBA" id="ARBA00023136"/>
    </source>
</evidence>
<dbReference type="InterPro" id="IPR036257">
    <property type="entry name" value="Cyt_c_oxidase_su2_TM_sf"/>
</dbReference>
<feature type="transmembrane region" description="Helical" evidence="17">
    <location>
        <begin position="141"/>
        <end position="163"/>
    </location>
</feature>
<evidence type="ECO:0000256" key="12">
    <source>
        <dbReference type="ARBA" id="ARBA00022989"/>
    </source>
</evidence>
<dbReference type="GO" id="GO:0005507">
    <property type="term" value="F:copper ion binding"/>
    <property type="evidence" value="ECO:0007669"/>
    <property type="project" value="InterPro"/>
</dbReference>
<keyword evidence="14 16" id="KW-0472">Membrane</keyword>
<keyword evidence="13 16" id="KW-0186">Copper</keyword>
<evidence type="ECO:0000256" key="13">
    <source>
        <dbReference type="ARBA" id="ARBA00023008"/>
    </source>
</evidence>
<dbReference type="GO" id="GO:0004129">
    <property type="term" value="F:cytochrome-c oxidase activity"/>
    <property type="evidence" value="ECO:0007669"/>
    <property type="project" value="UniProtKB-EC"/>
</dbReference>
<comment type="function">
    <text evidence="16">Component of the cytochrome c oxidase, the last enzyme in the mitochondrial electron transport chain which drives oxidative phosphorylation. The respiratory chain contains 3 multisubunit complexes succinate dehydrogenase (complex II, CII), ubiquinol-cytochrome c oxidoreductase (cytochrome b-c1 complex, complex III, CIII) and cytochrome c oxidase (complex IV, CIV), that cooperate to transfer electrons derived from NADH and succinate to molecular oxygen, creating an electrochemical gradient over the inner membrane that drives transmembrane transport and the ATP synthase. Cytochrome c oxidase is the component of the respiratory chain that catalyzes the reduction of oxygen to water. Electrons originating from reduced cytochrome c in the intermembrane space (IMS) are transferred via the dinuclear copper A center (CU(A)) of subunit 2 and heme A of subunit 1 to the active site in subunit 1, a binuclear center (BNC) formed by heme A3 and copper B (CU(B)). The BNC reduces molecular oxygen to 2 water molecules using 4 electrons from cytochrome c in the IMS and 4 protons from the mitochondrial matrix.</text>
</comment>